<organism evidence="3 4">
    <name type="scientific">Algoriphagus alkaliphilus</name>
    <dbReference type="NCBI Taxonomy" id="279824"/>
    <lineage>
        <taxon>Bacteria</taxon>
        <taxon>Pseudomonadati</taxon>
        <taxon>Bacteroidota</taxon>
        <taxon>Cytophagia</taxon>
        <taxon>Cytophagales</taxon>
        <taxon>Cyclobacteriaceae</taxon>
        <taxon>Algoriphagus</taxon>
    </lineage>
</organism>
<dbReference type="InterPro" id="IPR041527">
    <property type="entry name" value="YhcG_N"/>
</dbReference>
<dbReference type="Pfam" id="PF17761">
    <property type="entry name" value="DUF1016_N"/>
    <property type="match status" value="1"/>
</dbReference>
<evidence type="ECO:0000313" key="4">
    <source>
        <dbReference type="Proteomes" id="UP000198756"/>
    </source>
</evidence>
<evidence type="ECO:0000259" key="2">
    <source>
        <dbReference type="Pfam" id="PF17761"/>
    </source>
</evidence>
<dbReference type="InterPro" id="IPR053148">
    <property type="entry name" value="PD-DEXK-like_domain"/>
</dbReference>
<dbReference type="RefSeq" id="WP_092733293.1">
    <property type="nucleotide sequence ID" value="NZ_FMXE01000034.1"/>
</dbReference>
<feature type="domain" description="YhcG PDDEXK nuclease" evidence="1">
    <location>
        <begin position="179"/>
        <end position="329"/>
    </location>
</feature>
<dbReference type="OrthoDB" id="9801263at2"/>
<keyword evidence="3" id="KW-0378">Hydrolase</keyword>
<keyword evidence="3" id="KW-0255">Endonuclease</keyword>
<name>A0A1G5ZF10_9BACT</name>
<dbReference type="InterPro" id="IPR009362">
    <property type="entry name" value="YhcG_C"/>
</dbReference>
<accession>A0A1G5ZF10</accession>
<dbReference type="Gene3D" id="3.40.1350.10">
    <property type="match status" value="1"/>
</dbReference>
<feature type="domain" description="YhcG N-terminal" evidence="2">
    <location>
        <begin position="13"/>
        <end position="150"/>
    </location>
</feature>
<evidence type="ECO:0000313" key="3">
    <source>
        <dbReference type="EMBL" id="SDA93060.1"/>
    </source>
</evidence>
<dbReference type="GO" id="GO:0004519">
    <property type="term" value="F:endonuclease activity"/>
    <property type="evidence" value="ECO:0007669"/>
    <property type="project" value="UniProtKB-KW"/>
</dbReference>
<keyword evidence="4" id="KW-1185">Reference proteome</keyword>
<dbReference type="PANTHER" id="PTHR30547">
    <property type="entry name" value="UNCHARACTERIZED PROTEIN YHCG-RELATED"/>
    <property type="match status" value="1"/>
</dbReference>
<dbReference type="PANTHER" id="PTHR30547:SF5">
    <property type="entry name" value="NUCLEASE YHCG-RELATED"/>
    <property type="match status" value="1"/>
</dbReference>
<dbReference type="STRING" id="279824.SAMN03080617_03676"/>
<sequence length="349" mass="40873">MGLNKFQNQLFDDIARLIEEARTFVANTSNTTITLLYWKIGNRINNDFLDNQRAEYGKQIVSQLATKLQAQYGKRGFQERNIRRMMQFAELFPDFQIVSQAATKLSWSHFIELLSLKEEIKRDFYLTMALNEAWGRDTLRGRIDGMLYERTIISGKPDEVIKTELANMQQGENLSPDLIFKSPYFLDFTGLKGMYSEKNLEDSLIVSIEQFIMELGVGFTFVERQKRMIIDGEDFYLDLLFYHRKLKRLIAIELKLGKFKAAYKGQMELYLRWLDKFEKQASEETPLGLILCAEGGHEQIELLQLENAGIKVAEYLTELPDRQLLKDKLHKELELKRQLFDNRMEGENE</sequence>
<dbReference type="GO" id="GO:0003676">
    <property type="term" value="F:nucleic acid binding"/>
    <property type="evidence" value="ECO:0007669"/>
    <property type="project" value="InterPro"/>
</dbReference>
<gene>
    <name evidence="3" type="ORF">SAMN03080617_03676</name>
</gene>
<proteinExistence type="predicted"/>
<dbReference type="EMBL" id="FMXE01000034">
    <property type="protein sequence ID" value="SDA93060.1"/>
    <property type="molecule type" value="Genomic_DNA"/>
</dbReference>
<dbReference type="Pfam" id="PF06250">
    <property type="entry name" value="YhcG_C"/>
    <property type="match status" value="1"/>
</dbReference>
<dbReference type="InterPro" id="IPR011856">
    <property type="entry name" value="tRNA_endonuc-like_dom_sf"/>
</dbReference>
<dbReference type="AlphaFoldDB" id="A0A1G5ZF10"/>
<evidence type="ECO:0000259" key="1">
    <source>
        <dbReference type="Pfam" id="PF06250"/>
    </source>
</evidence>
<protein>
    <submittedName>
        <fullName evidence="3">Predicted nuclease of restriction endonuclease-like (RecB) superfamily, DUF1016 family</fullName>
    </submittedName>
</protein>
<dbReference type="Proteomes" id="UP000198756">
    <property type="component" value="Unassembled WGS sequence"/>
</dbReference>
<keyword evidence="3" id="KW-0540">Nuclease</keyword>
<reference evidence="4" key="1">
    <citation type="submission" date="2016-10" db="EMBL/GenBank/DDBJ databases">
        <authorList>
            <person name="Varghese N."/>
            <person name="Submissions S."/>
        </authorList>
    </citation>
    <scope>NUCLEOTIDE SEQUENCE [LARGE SCALE GENOMIC DNA]</scope>
    <source>
        <strain evidence="4">DSM 22703</strain>
    </source>
</reference>